<evidence type="ECO:0000256" key="3">
    <source>
        <dbReference type="ARBA" id="ARBA00022475"/>
    </source>
</evidence>
<keyword evidence="4 12" id="KW-0444">Lipid biosynthesis</keyword>
<evidence type="ECO:0000256" key="6">
    <source>
        <dbReference type="ARBA" id="ARBA00022556"/>
    </source>
</evidence>
<organism evidence="14 15">
    <name type="scientific">Pseudomonas triclosanedens</name>
    <dbReference type="NCBI Taxonomy" id="2961893"/>
    <lineage>
        <taxon>Bacteria</taxon>
        <taxon>Pseudomonadati</taxon>
        <taxon>Pseudomonadota</taxon>
        <taxon>Gammaproteobacteria</taxon>
        <taxon>Pseudomonadales</taxon>
        <taxon>Pseudomonadaceae</taxon>
        <taxon>Pseudomonas</taxon>
    </lineage>
</organism>
<evidence type="ECO:0000256" key="8">
    <source>
        <dbReference type="ARBA" id="ARBA00022985"/>
    </source>
</evidence>
<evidence type="ECO:0000256" key="10">
    <source>
        <dbReference type="ARBA" id="ARBA00023098"/>
    </source>
</evidence>
<evidence type="ECO:0000259" key="13">
    <source>
        <dbReference type="Pfam" id="PF00892"/>
    </source>
</evidence>
<sequence length="143" mass="15018">MNTTRGVVLALGSVLLVSSAQLGMRWSMTRLPAPLQWLGSLPNLDIAALLVLGGAVLGYALSMLCWLVALNHLPLSRAYSLLSLSYALVYLGAAWLPGLGEPLNLSRTLGVGLVIAGVMLINTPRAARPATDHATPPAPTERP</sequence>
<dbReference type="InterPro" id="IPR000390">
    <property type="entry name" value="Small_drug/metabolite_transptr"/>
</dbReference>
<dbReference type="PANTHER" id="PTHR30561">
    <property type="entry name" value="SMR FAMILY PROTON-DEPENDENT DRUG EFFLUX TRANSPORTER SUGE"/>
    <property type="match status" value="1"/>
</dbReference>
<dbReference type="InterPro" id="IPR022832">
    <property type="entry name" value="Flippase_ArnF"/>
</dbReference>
<keyword evidence="9 12" id="KW-1133">Transmembrane helix</keyword>
<dbReference type="InterPro" id="IPR000620">
    <property type="entry name" value="EamA_dom"/>
</dbReference>
<keyword evidence="8 12" id="KW-0448">Lipopolysaccharide biosynthesis</keyword>
<keyword evidence="2 12" id="KW-0813">Transport</keyword>
<dbReference type="EMBL" id="CP113432">
    <property type="protein sequence ID" value="WAI50654.1"/>
    <property type="molecule type" value="Genomic_DNA"/>
</dbReference>
<comment type="pathway">
    <text evidence="12">Bacterial outer membrane biogenesis; lipopolysaccharide biosynthesis.</text>
</comment>
<evidence type="ECO:0000256" key="5">
    <source>
        <dbReference type="ARBA" id="ARBA00022519"/>
    </source>
</evidence>
<comment type="function">
    <text evidence="12">Translocates 4-amino-4-deoxy-L-arabinose-phosphoundecaprenol (alpha-L-Ara4N-phosphoundecaprenol) from the cytoplasmic to the periplasmic side of the inner membrane.</text>
</comment>
<dbReference type="Gene3D" id="1.10.3730.20">
    <property type="match status" value="1"/>
</dbReference>
<keyword evidence="3 12" id="KW-1003">Cell membrane</keyword>
<comment type="similarity">
    <text evidence="12">Belongs to the ArnF family.</text>
</comment>
<keyword evidence="7 12" id="KW-0812">Transmembrane</keyword>
<protein>
    <recommendedName>
        <fullName evidence="12">Probable 4-amino-4-deoxy-L-arabinose-phosphoundecaprenol flippase subunit ArnF</fullName>
        <shortName evidence="12">L-Ara4N-phosphoundecaprenol flippase subunit ArnF</shortName>
    </recommendedName>
    <alternativeName>
        <fullName evidence="12">Undecaprenyl phosphate-aminoarabinose flippase subunit ArnF</fullName>
    </alternativeName>
</protein>
<evidence type="ECO:0000256" key="12">
    <source>
        <dbReference type="HAMAP-Rule" id="MF_00538"/>
    </source>
</evidence>
<evidence type="ECO:0000256" key="4">
    <source>
        <dbReference type="ARBA" id="ARBA00022516"/>
    </source>
</evidence>
<feature type="transmembrane region" description="Helical" evidence="12">
    <location>
        <begin position="81"/>
        <end position="99"/>
    </location>
</feature>
<evidence type="ECO:0000256" key="1">
    <source>
        <dbReference type="ARBA" id="ARBA00004651"/>
    </source>
</evidence>
<evidence type="ECO:0000256" key="2">
    <source>
        <dbReference type="ARBA" id="ARBA00022448"/>
    </source>
</evidence>
<feature type="transmembrane region" description="Helical" evidence="12">
    <location>
        <begin position="105"/>
        <end position="123"/>
    </location>
</feature>
<dbReference type="PANTHER" id="PTHR30561:SF9">
    <property type="entry name" value="4-AMINO-4-DEOXY-L-ARABINOSE-PHOSPHOUNDECAPRENOL FLIPPASE SUBUNIT ARNF-RELATED"/>
    <property type="match status" value="1"/>
</dbReference>
<name>A0ABY7A0T7_9PSED</name>
<dbReference type="Pfam" id="PF00892">
    <property type="entry name" value="EamA"/>
    <property type="match status" value="1"/>
</dbReference>
<keyword evidence="10 12" id="KW-0443">Lipid metabolism</keyword>
<evidence type="ECO:0000256" key="11">
    <source>
        <dbReference type="ARBA" id="ARBA00023136"/>
    </source>
</evidence>
<reference evidence="14" key="1">
    <citation type="submission" date="2022-11" db="EMBL/GenBank/DDBJ databases">
        <title>Pseudomonas triclosanedens sp. nov., a triclosan degrader isolated from activated sludge.</title>
        <authorList>
            <person name="Yin Y."/>
            <person name="Lu Z."/>
        </authorList>
    </citation>
    <scope>NUCLEOTIDE SEQUENCE</scope>
    <source>
        <strain evidence="14">ZM23</strain>
    </source>
</reference>
<comment type="subcellular location">
    <subcellularLocation>
        <location evidence="12">Cell inner membrane</location>
        <topology evidence="12">Multi-pass membrane protein</topology>
    </subcellularLocation>
    <subcellularLocation>
        <location evidence="1">Cell membrane</location>
        <topology evidence="1">Multi-pass membrane protein</topology>
    </subcellularLocation>
</comment>
<accession>A0ABY7A0T7</accession>
<evidence type="ECO:0000313" key="14">
    <source>
        <dbReference type="EMBL" id="WAI50654.1"/>
    </source>
</evidence>
<comment type="caution">
    <text evidence="12">Lacks conserved residue(s) required for the propagation of feature annotation.</text>
</comment>
<dbReference type="HAMAP" id="MF_00538">
    <property type="entry name" value="Flippase_ArnF"/>
    <property type="match status" value="1"/>
</dbReference>
<keyword evidence="5 12" id="KW-0997">Cell inner membrane</keyword>
<feature type="domain" description="EamA" evidence="13">
    <location>
        <begin position="33"/>
        <end position="123"/>
    </location>
</feature>
<evidence type="ECO:0000256" key="7">
    <source>
        <dbReference type="ARBA" id="ARBA00022692"/>
    </source>
</evidence>
<keyword evidence="15" id="KW-1185">Reference proteome</keyword>
<gene>
    <name evidence="12 14" type="primary">arnF</name>
    <name evidence="14" type="ORF">OU419_05155</name>
</gene>
<dbReference type="Proteomes" id="UP001163624">
    <property type="component" value="Chromosome"/>
</dbReference>
<dbReference type="RefSeq" id="WP_254471067.1">
    <property type="nucleotide sequence ID" value="NZ_CP113432.1"/>
</dbReference>
<dbReference type="SUPFAM" id="SSF103481">
    <property type="entry name" value="Multidrug resistance efflux transporter EmrE"/>
    <property type="match status" value="1"/>
</dbReference>
<dbReference type="InterPro" id="IPR037185">
    <property type="entry name" value="EmrE-like"/>
</dbReference>
<evidence type="ECO:0000313" key="15">
    <source>
        <dbReference type="Proteomes" id="UP001163624"/>
    </source>
</evidence>
<feature type="transmembrane region" description="Helical" evidence="12">
    <location>
        <begin position="46"/>
        <end position="69"/>
    </location>
</feature>
<keyword evidence="6 12" id="KW-0441">Lipid A biosynthesis</keyword>
<dbReference type="NCBIfam" id="NF002816">
    <property type="entry name" value="PRK02971.1-2"/>
    <property type="match status" value="1"/>
</dbReference>
<proteinExistence type="inferred from homology"/>
<comment type="subunit">
    <text evidence="12">Heterodimer of ArnE and ArnF.</text>
</comment>
<keyword evidence="11 12" id="KW-0472">Membrane</keyword>
<evidence type="ECO:0000256" key="9">
    <source>
        <dbReference type="ARBA" id="ARBA00022989"/>
    </source>
</evidence>